<dbReference type="EMBL" id="AAOG01000002">
    <property type="protein sequence ID" value="EAR12291.1"/>
    <property type="molecule type" value="Genomic_DNA"/>
</dbReference>
<reference evidence="1 2" key="1">
    <citation type="submission" date="2006-02" db="EMBL/GenBank/DDBJ databases">
        <authorList>
            <person name="Murray A."/>
            <person name="Staley J."/>
            <person name="Ferriera S."/>
            <person name="Johnson J."/>
            <person name="Kravitz S."/>
            <person name="Halpern A."/>
            <person name="Remington K."/>
            <person name="Beeson K."/>
            <person name="Tran B."/>
            <person name="Rogers Y.-H."/>
            <person name="Friedman R."/>
            <person name="Venter J.C."/>
        </authorList>
    </citation>
    <scope>NUCLEOTIDE SEQUENCE [LARGE SCALE GENOMIC DNA]</scope>
    <source>
        <strain evidence="1 2">23-P</strain>
    </source>
</reference>
<dbReference type="STRING" id="313594.PI23P_06695"/>
<evidence type="ECO:0000313" key="2">
    <source>
        <dbReference type="Proteomes" id="UP000003053"/>
    </source>
</evidence>
<keyword evidence="2" id="KW-1185">Reference proteome</keyword>
<organism evidence="1 2">
    <name type="scientific">Polaribacter irgensii 23-P</name>
    <dbReference type="NCBI Taxonomy" id="313594"/>
    <lineage>
        <taxon>Bacteria</taxon>
        <taxon>Pseudomonadati</taxon>
        <taxon>Bacteroidota</taxon>
        <taxon>Flavobacteriia</taxon>
        <taxon>Flavobacteriales</taxon>
        <taxon>Flavobacteriaceae</taxon>
    </lineage>
</organism>
<dbReference type="HOGENOM" id="CLU_3423044_0_0_10"/>
<comment type="caution">
    <text evidence="1">The sequence shown here is derived from an EMBL/GenBank/DDBJ whole genome shotgun (WGS) entry which is preliminary data.</text>
</comment>
<name>A4BYP8_9FLAO</name>
<gene>
    <name evidence="1" type="ORF">PI23P_06695</name>
</gene>
<dbReference type="Proteomes" id="UP000003053">
    <property type="component" value="Unassembled WGS sequence"/>
</dbReference>
<proteinExistence type="predicted"/>
<accession>A4BYP8</accession>
<protein>
    <submittedName>
        <fullName evidence="1">Uncharacterized protein</fullName>
    </submittedName>
</protein>
<sequence length="23" mass="2385">MALSDVIGINTSITSVDHDIIGL</sequence>
<evidence type="ECO:0000313" key="1">
    <source>
        <dbReference type="EMBL" id="EAR12291.1"/>
    </source>
</evidence>
<dbReference type="AlphaFoldDB" id="A4BYP8"/>